<sequence length="87" mass="9611">MMILSKMPPDKGNKLSETDVGNVLDVTPAFDLFGELATVRVETDKAVVFVKGIVSVIKGEKVRVEAYDTGMRFLCLEHHESCTLIIN</sequence>
<protein>
    <submittedName>
        <fullName evidence="1">Uncharacterized protein</fullName>
    </submittedName>
</protein>
<dbReference type="EMBL" id="UOFY01000053">
    <property type="protein sequence ID" value="VAX10672.1"/>
    <property type="molecule type" value="Genomic_DNA"/>
</dbReference>
<name>A0A3B1B3G7_9ZZZZ</name>
<reference evidence="1" key="1">
    <citation type="submission" date="2018-06" db="EMBL/GenBank/DDBJ databases">
        <authorList>
            <person name="Zhirakovskaya E."/>
        </authorList>
    </citation>
    <scope>NUCLEOTIDE SEQUENCE</scope>
</reference>
<organism evidence="1">
    <name type="scientific">hydrothermal vent metagenome</name>
    <dbReference type="NCBI Taxonomy" id="652676"/>
    <lineage>
        <taxon>unclassified sequences</taxon>
        <taxon>metagenomes</taxon>
        <taxon>ecological metagenomes</taxon>
    </lineage>
</organism>
<proteinExistence type="predicted"/>
<gene>
    <name evidence="1" type="ORF">MNBD_GAMMA25-2262</name>
</gene>
<dbReference type="AlphaFoldDB" id="A0A3B1B3G7"/>
<accession>A0A3B1B3G7</accession>
<evidence type="ECO:0000313" key="1">
    <source>
        <dbReference type="EMBL" id="VAX10672.1"/>
    </source>
</evidence>